<dbReference type="Pfam" id="PF13656">
    <property type="entry name" value="RNA_pol_L_2"/>
    <property type="match status" value="1"/>
</dbReference>
<evidence type="ECO:0000256" key="3">
    <source>
        <dbReference type="ARBA" id="ARBA00023163"/>
    </source>
</evidence>
<dbReference type="PANTHER" id="PTHR13946:SF16">
    <property type="entry name" value="DNA-DIRECTED RNA POLYMERASE II SUBUNIT RPB11"/>
    <property type="match status" value="1"/>
</dbReference>
<dbReference type="GO" id="GO:0005665">
    <property type="term" value="C:RNA polymerase II, core complex"/>
    <property type="evidence" value="ECO:0007669"/>
    <property type="project" value="InterPro"/>
</dbReference>
<dbReference type="OrthoDB" id="10248581at2759"/>
<proteinExistence type="inferred from homology"/>
<dbReference type="EMBL" id="KV427636">
    <property type="protein sequence ID" value="KZT04495.1"/>
    <property type="molecule type" value="Genomic_DNA"/>
</dbReference>
<dbReference type="AlphaFoldDB" id="A0A165DBN7"/>
<evidence type="ECO:0000256" key="5">
    <source>
        <dbReference type="ARBA" id="ARBA00025751"/>
    </source>
</evidence>
<evidence type="ECO:0000259" key="6">
    <source>
        <dbReference type="Pfam" id="PF13656"/>
    </source>
</evidence>
<dbReference type="Gene3D" id="3.30.1360.10">
    <property type="entry name" value="RNA polymerase, RBP11-like subunit"/>
    <property type="match status" value="1"/>
</dbReference>
<dbReference type="SUPFAM" id="SSF55257">
    <property type="entry name" value="RBP11-like subunits of RNA polymerase"/>
    <property type="match status" value="1"/>
</dbReference>
<evidence type="ECO:0000313" key="7">
    <source>
        <dbReference type="EMBL" id="KZT04495.1"/>
    </source>
</evidence>
<sequence length="142" mass="15793">MNAPARYELFVLDEGEKPVEVIEDTKIPNAATIKVMKQDHTLGNLIRAQLLSMPQILFAGYKVPHPLQPYFLIKIQTDGSITPTAVLEQACTKLIGTMASLEAKFKREFSFKDVESGVVEDAYGTVVAGGTTWPENRDYLDF</sequence>
<gene>
    <name evidence="7" type="ORF">LAESUDRAFT_682694</name>
</gene>
<comment type="subcellular location">
    <subcellularLocation>
        <location evidence="1">Nucleus</location>
    </subcellularLocation>
</comment>
<dbReference type="GO" id="GO:0003899">
    <property type="term" value="F:DNA-directed RNA polymerase activity"/>
    <property type="evidence" value="ECO:0007669"/>
    <property type="project" value="InterPro"/>
</dbReference>
<dbReference type="FunCoup" id="A0A165DBN7">
    <property type="interactions" value="280"/>
</dbReference>
<protein>
    <submittedName>
        <fullName evidence="7">RBP11-like subunits of RNA polymerase</fullName>
    </submittedName>
</protein>
<keyword evidence="8" id="KW-1185">Reference proteome</keyword>
<evidence type="ECO:0000256" key="1">
    <source>
        <dbReference type="ARBA" id="ARBA00004123"/>
    </source>
</evidence>
<dbReference type="InterPro" id="IPR037685">
    <property type="entry name" value="RBP11"/>
</dbReference>
<name>A0A165DBN7_9APHY</name>
<accession>A0A165DBN7</accession>
<evidence type="ECO:0000313" key="8">
    <source>
        <dbReference type="Proteomes" id="UP000076871"/>
    </source>
</evidence>
<dbReference type="GeneID" id="63822828"/>
<organism evidence="7 8">
    <name type="scientific">Laetiporus sulphureus 93-53</name>
    <dbReference type="NCBI Taxonomy" id="1314785"/>
    <lineage>
        <taxon>Eukaryota</taxon>
        <taxon>Fungi</taxon>
        <taxon>Dikarya</taxon>
        <taxon>Basidiomycota</taxon>
        <taxon>Agaricomycotina</taxon>
        <taxon>Agaricomycetes</taxon>
        <taxon>Polyporales</taxon>
        <taxon>Laetiporus</taxon>
    </lineage>
</organism>
<dbReference type="InterPro" id="IPR022905">
    <property type="entry name" value="Rpo11-like"/>
</dbReference>
<evidence type="ECO:0000256" key="2">
    <source>
        <dbReference type="ARBA" id="ARBA00022478"/>
    </source>
</evidence>
<dbReference type="Proteomes" id="UP000076871">
    <property type="component" value="Unassembled WGS sequence"/>
</dbReference>
<dbReference type="RefSeq" id="XP_040762235.1">
    <property type="nucleotide sequence ID" value="XM_040905799.1"/>
</dbReference>
<dbReference type="InterPro" id="IPR009025">
    <property type="entry name" value="RBP11-like_dimer"/>
</dbReference>
<keyword evidence="4" id="KW-0539">Nucleus</keyword>
<dbReference type="GO" id="GO:0006366">
    <property type="term" value="P:transcription by RNA polymerase II"/>
    <property type="evidence" value="ECO:0007669"/>
    <property type="project" value="InterPro"/>
</dbReference>
<dbReference type="HAMAP" id="MF_00261">
    <property type="entry name" value="RNApol_arch_Rpo11"/>
    <property type="match status" value="1"/>
</dbReference>
<dbReference type="InParanoid" id="A0A165DBN7"/>
<reference evidence="7 8" key="1">
    <citation type="journal article" date="2016" name="Mol. Biol. Evol.">
        <title>Comparative Genomics of Early-Diverging Mushroom-Forming Fungi Provides Insights into the Origins of Lignocellulose Decay Capabilities.</title>
        <authorList>
            <person name="Nagy L.G."/>
            <person name="Riley R."/>
            <person name="Tritt A."/>
            <person name="Adam C."/>
            <person name="Daum C."/>
            <person name="Floudas D."/>
            <person name="Sun H."/>
            <person name="Yadav J.S."/>
            <person name="Pangilinan J."/>
            <person name="Larsson K.H."/>
            <person name="Matsuura K."/>
            <person name="Barry K."/>
            <person name="Labutti K."/>
            <person name="Kuo R."/>
            <person name="Ohm R.A."/>
            <person name="Bhattacharya S.S."/>
            <person name="Shirouzu T."/>
            <person name="Yoshinaga Y."/>
            <person name="Martin F.M."/>
            <person name="Grigoriev I.V."/>
            <person name="Hibbett D.S."/>
        </authorList>
    </citation>
    <scope>NUCLEOTIDE SEQUENCE [LARGE SCALE GENOMIC DNA]</scope>
    <source>
        <strain evidence="7 8">93-53</strain>
    </source>
</reference>
<dbReference type="GO" id="GO:0046983">
    <property type="term" value="F:protein dimerization activity"/>
    <property type="evidence" value="ECO:0007669"/>
    <property type="project" value="InterPro"/>
</dbReference>
<comment type="similarity">
    <text evidence="5">Belongs to the archaeal Rpo11/eukaryotic RPB11/RPC19 RNA polymerase subunit family.</text>
</comment>
<dbReference type="InterPro" id="IPR036603">
    <property type="entry name" value="RBP11-like"/>
</dbReference>
<dbReference type="STRING" id="1314785.A0A165DBN7"/>
<dbReference type="CDD" id="cd06926">
    <property type="entry name" value="RNAP_II_RPB11"/>
    <property type="match status" value="1"/>
</dbReference>
<keyword evidence="2" id="KW-0240">DNA-directed RNA polymerase</keyword>
<dbReference type="PANTHER" id="PTHR13946">
    <property type="entry name" value="DNA-DIRECTED RNA POLYMERASE I,II,III"/>
    <property type="match status" value="1"/>
</dbReference>
<feature type="domain" description="DNA-directed RNA polymerase RBP11-like dimerisation" evidence="6">
    <location>
        <begin position="30"/>
        <end position="102"/>
    </location>
</feature>
<keyword evidence="3" id="KW-0804">Transcription</keyword>
<evidence type="ECO:0000256" key="4">
    <source>
        <dbReference type="ARBA" id="ARBA00023242"/>
    </source>
</evidence>